<evidence type="ECO:0000256" key="5">
    <source>
        <dbReference type="SAM" id="SignalP"/>
    </source>
</evidence>
<comment type="subcellular location">
    <subcellularLocation>
        <location evidence="1">Cell membrane</location>
        <topology evidence="1">Lipid-anchor</topology>
    </subcellularLocation>
</comment>
<evidence type="ECO:0000256" key="3">
    <source>
        <dbReference type="ARBA" id="ARBA00022448"/>
    </source>
</evidence>
<dbReference type="Pfam" id="PF01497">
    <property type="entry name" value="Peripla_BP_2"/>
    <property type="match status" value="1"/>
</dbReference>
<protein>
    <submittedName>
        <fullName evidence="7">Iron-siderophore ABC transporter substrate-binding protein</fullName>
    </submittedName>
</protein>
<evidence type="ECO:0000256" key="2">
    <source>
        <dbReference type="ARBA" id="ARBA00008814"/>
    </source>
</evidence>
<dbReference type="SUPFAM" id="SSF53807">
    <property type="entry name" value="Helical backbone' metal receptor"/>
    <property type="match status" value="1"/>
</dbReference>
<evidence type="ECO:0000256" key="4">
    <source>
        <dbReference type="ARBA" id="ARBA00022729"/>
    </source>
</evidence>
<accession>A0ABY8J2F2</accession>
<evidence type="ECO:0000313" key="8">
    <source>
        <dbReference type="Proteomes" id="UP001221597"/>
    </source>
</evidence>
<evidence type="ECO:0000256" key="1">
    <source>
        <dbReference type="ARBA" id="ARBA00004193"/>
    </source>
</evidence>
<dbReference type="PANTHER" id="PTHR30532">
    <property type="entry name" value="IRON III DICITRATE-BINDING PERIPLASMIC PROTEIN"/>
    <property type="match status" value="1"/>
</dbReference>
<dbReference type="CDD" id="cd01146">
    <property type="entry name" value="FhuD"/>
    <property type="match status" value="1"/>
</dbReference>
<dbReference type="PROSITE" id="PS50983">
    <property type="entry name" value="FE_B12_PBP"/>
    <property type="match status" value="1"/>
</dbReference>
<feature type="chain" id="PRO_5045151304" evidence="5">
    <location>
        <begin position="24"/>
        <end position="329"/>
    </location>
</feature>
<keyword evidence="8" id="KW-1185">Reference proteome</keyword>
<keyword evidence="3" id="KW-0813">Transport</keyword>
<organism evidence="7 8">
    <name type="scientific">Halobacillus naozhouensis</name>
    <dbReference type="NCBI Taxonomy" id="554880"/>
    <lineage>
        <taxon>Bacteria</taxon>
        <taxon>Bacillati</taxon>
        <taxon>Bacillota</taxon>
        <taxon>Bacilli</taxon>
        <taxon>Bacillales</taxon>
        <taxon>Bacillaceae</taxon>
        <taxon>Halobacillus</taxon>
    </lineage>
</organism>
<feature type="domain" description="Fe/B12 periplasmic-binding" evidence="6">
    <location>
        <begin position="56"/>
        <end position="329"/>
    </location>
</feature>
<dbReference type="Proteomes" id="UP001221597">
    <property type="component" value="Chromosome"/>
</dbReference>
<sequence length="329" mass="37061">MKKIMIVVCILVLSLLVACNETSKEEKTSKNKNTTVREIKIEDAMGTQTIKGTPKNIVVLQWAYAEYLLALGIQPAGVTDINGYKKFVNVDKKLAKSVKDVGTRTEPNLEAISRSKPDLIIAMESTHEKILDNLKKIAPVVTFESSSNESIKNQYKNMLEDFKKVAKIVDKKEKAELAISDLEEFIEDQRNRLTEAGLVGSKYIVSQAYSVQNSAVIRLFTDNSIVSQIMTRLGFENAYKPDKFKPNGFSKVTVEALQTFQNENLQFLYIVQDDDNVFENQLKGNPVWENLSFVKSGNTHRLPGDTWPFGGILSAYELTEQFVDAMLEK</sequence>
<comment type="similarity">
    <text evidence="2">Belongs to the bacterial solute-binding protein 8 family.</text>
</comment>
<reference evidence="7 8" key="1">
    <citation type="submission" date="2023-04" db="EMBL/GenBank/DDBJ databases">
        <title>Genome sequence of Halobacillus naozhouensis KACC 21980.</title>
        <authorList>
            <person name="Kim S."/>
            <person name="Heo J."/>
            <person name="Kwon S.-W."/>
        </authorList>
    </citation>
    <scope>NUCLEOTIDE SEQUENCE [LARGE SCALE GENOMIC DNA]</scope>
    <source>
        <strain evidence="7 8">KCTC 13234</strain>
    </source>
</reference>
<dbReference type="EMBL" id="CP121671">
    <property type="protein sequence ID" value="WFT76679.1"/>
    <property type="molecule type" value="Genomic_DNA"/>
</dbReference>
<dbReference type="PANTHER" id="PTHR30532:SF29">
    <property type="entry name" value="FE(3+) DICITRATE-BINDING PERIPLASMIC PROTEIN"/>
    <property type="match status" value="1"/>
</dbReference>
<evidence type="ECO:0000259" key="6">
    <source>
        <dbReference type="PROSITE" id="PS50983"/>
    </source>
</evidence>
<dbReference type="Gene3D" id="3.40.50.1980">
    <property type="entry name" value="Nitrogenase molybdenum iron protein domain"/>
    <property type="match status" value="2"/>
</dbReference>
<dbReference type="RefSeq" id="WP_283078628.1">
    <property type="nucleotide sequence ID" value="NZ_CP121671.1"/>
</dbReference>
<keyword evidence="4 5" id="KW-0732">Signal</keyword>
<feature type="signal peptide" evidence="5">
    <location>
        <begin position="1"/>
        <end position="23"/>
    </location>
</feature>
<dbReference type="InterPro" id="IPR002491">
    <property type="entry name" value="ABC_transptr_periplasmic_BD"/>
</dbReference>
<proteinExistence type="inferred from homology"/>
<evidence type="ECO:0000313" key="7">
    <source>
        <dbReference type="EMBL" id="WFT76679.1"/>
    </source>
</evidence>
<dbReference type="InterPro" id="IPR051313">
    <property type="entry name" value="Bact_iron-sidero_bind"/>
</dbReference>
<gene>
    <name evidence="7" type="ORF">P9989_10095</name>
</gene>
<dbReference type="PROSITE" id="PS51257">
    <property type="entry name" value="PROKAR_LIPOPROTEIN"/>
    <property type="match status" value="1"/>
</dbReference>
<name>A0ABY8J2F2_9BACI</name>